<dbReference type="AlphaFoldDB" id="A0A5B8G048"/>
<reference evidence="1 2" key="1">
    <citation type="submission" date="2019-06" db="EMBL/GenBank/DDBJ databases">
        <title>Genome sequence of Rhodobacteraceae bacterium D4M1.</title>
        <authorList>
            <person name="Cao J."/>
        </authorList>
    </citation>
    <scope>NUCLEOTIDE SEQUENCE [LARGE SCALE GENOMIC DNA]</scope>
    <source>
        <strain evidence="1 2">D4M1</strain>
    </source>
</reference>
<dbReference type="KEGG" id="ppru:FDP22_11850"/>
<dbReference type="RefSeq" id="WP_138573211.1">
    <property type="nucleotide sequence ID" value="NZ_CP040818.1"/>
</dbReference>
<keyword evidence="2" id="KW-1185">Reference proteome</keyword>
<dbReference type="EMBL" id="CP040818">
    <property type="protein sequence ID" value="QDL92409.1"/>
    <property type="molecule type" value="Genomic_DNA"/>
</dbReference>
<evidence type="ECO:0000313" key="1">
    <source>
        <dbReference type="EMBL" id="QDL92409.1"/>
    </source>
</evidence>
<dbReference type="Pfam" id="PF13770">
    <property type="entry name" value="DUF4169"/>
    <property type="match status" value="1"/>
</dbReference>
<dbReference type="InterPro" id="IPR025227">
    <property type="entry name" value="DUF4169"/>
</dbReference>
<protein>
    <submittedName>
        <fullName evidence="1">DUF4169 family protein</fullName>
    </submittedName>
</protein>
<organism evidence="1 2">
    <name type="scientific">Paroceanicella profunda</name>
    <dbReference type="NCBI Taxonomy" id="2579971"/>
    <lineage>
        <taxon>Bacteria</taxon>
        <taxon>Pseudomonadati</taxon>
        <taxon>Pseudomonadota</taxon>
        <taxon>Alphaproteobacteria</taxon>
        <taxon>Rhodobacterales</taxon>
        <taxon>Paracoccaceae</taxon>
        <taxon>Paroceanicella</taxon>
    </lineage>
</organism>
<name>A0A5B8G048_9RHOB</name>
<dbReference type="Proteomes" id="UP000305888">
    <property type="component" value="Chromosome"/>
</dbReference>
<accession>A0A5B8G048</accession>
<proteinExistence type="predicted"/>
<sequence>MTTTPINLNRFRKLRARAERKAEADVNAVAFGRTRAEKTLAAARAEKAARLLDGHRRETDTSED</sequence>
<gene>
    <name evidence="1" type="ORF">FDP22_11850</name>
</gene>
<evidence type="ECO:0000313" key="2">
    <source>
        <dbReference type="Proteomes" id="UP000305888"/>
    </source>
</evidence>